<feature type="chain" id="PRO_5046089906" evidence="3">
    <location>
        <begin position="23"/>
        <end position="1103"/>
    </location>
</feature>
<evidence type="ECO:0000313" key="5">
    <source>
        <dbReference type="EMBL" id="NPE25970.1"/>
    </source>
</evidence>
<dbReference type="Pfam" id="PF00150">
    <property type="entry name" value="Cellulase"/>
    <property type="match status" value="1"/>
</dbReference>
<evidence type="ECO:0000256" key="2">
    <source>
        <dbReference type="ARBA" id="ARBA00023295"/>
    </source>
</evidence>
<dbReference type="Gene3D" id="2.60.120.430">
    <property type="entry name" value="Galactose-binding lectin"/>
    <property type="match status" value="2"/>
</dbReference>
<feature type="signal peptide" evidence="3">
    <location>
        <begin position="1"/>
        <end position="22"/>
    </location>
</feature>
<dbReference type="PANTHER" id="PTHR34142">
    <property type="entry name" value="ENDO-BETA-1,4-GLUCANASE A"/>
    <property type="match status" value="1"/>
</dbReference>
<gene>
    <name evidence="5" type="ORF">HPS54_10695</name>
</gene>
<dbReference type="Proteomes" id="UP000820977">
    <property type="component" value="Unassembled WGS sequence"/>
</dbReference>
<sequence length="1103" mass="122780">MKKFYFIAALVSGLFLIHTAWATIVDAGSDAPATFPADPTANQNDVLALYSSHYTPATSFTGGSGVGNVSEVNVHVGSETRPMLYVKAGLGSWSFAEFAAAQNISEYTKMEFDVYNTQSEFVMKIRLNESSGYQIAKKIAAGWNHVSIDLSVFDGLAKKPDMTAIKKFGLINAGGNARTIYIDNVYFVKGESGDPGEEVSDAPTTLPAPPEALEDDVLAFYSSHYTPATTWNKTGAVNVGSVEEKHITIDGKTMPMLYLKDGLNSWSYFCFNDALDISQYEKLEMDVFNPKNSVPEELSFQLKVRLSTTSSSVTVTPDLPEGWTHVVIDLDDYAKVQNVPNLKSVSQIGVINGLGHARNIYVANIYASGKKTGGDIGEVDPDAPAIPAPTPKHQQQDVLSFYSSHYTNGAEITLENAGDPVCSMEEINVEGNKYLRFWGMNWCLLRLTPEVNLDDYDYIHVDVYTKKDPKIVFDFGNGTANGRTPWQYLTPMQWKSINIPIELLKEKDATLSNLSLIRLFCATGFPIEKLYFDNFYAFKGSPSGDIITYEIPQAPTPIMPKNATKCFMTDKYDAELAPVVDNAGTAKVTFPKIEESDRVAKFDNMNGSASIKLENSIDLTGEEYLHLNIYRKNGNAPVTLAFKSEGGTDYKPTATQLEVLTKQWVYVNIPVSELTAAGVDITKFSGIQMTSEGTVYLDNVFAFHGTYNEGLGEDGVLQIDWDEAKRAYDLLDPEKTTFMGVNLASACGGRKHGVLNQQYFYPTKEDLWYFKSRGVRMIRFPFAWERVQHELGGELDKELDIAKMKEVMDECQRLGIHVMLDMHNYCRYKVGETTYKFGDTELKPEHFADVWKKLATEFKDYSNLYGYDIMNEPYGLIPGKWAIYAQAAIDAIREVDTTTPIVIEGESYASAKSWNTTGAPLANKLIDSADKIIWQAHKYFDKEGSGHYVLGSYEEEMVSATQHIDGISPFVEWCVANGKRGILGEFGVPEYDSRWLKVLDDVCSYLKENNIDATYWVGGNGYINDPVSVQPAKEFTLERAQMRVLRNYFNGYDVSTAIENIDNPVSSVTSNRKGIYTITGQKLENTAGHKGILIINGKKVVKK</sequence>
<dbReference type="PANTHER" id="PTHR34142:SF1">
    <property type="entry name" value="GLYCOSIDE HYDROLASE FAMILY 5 DOMAIN-CONTAINING PROTEIN"/>
    <property type="match status" value="1"/>
</dbReference>
<evidence type="ECO:0000256" key="3">
    <source>
        <dbReference type="SAM" id="SignalP"/>
    </source>
</evidence>
<dbReference type="Gene3D" id="3.20.20.80">
    <property type="entry name" value="Glycosidases"/>
    <property type="match status" value="1"/>
</dbReference>
<proteinExistence type="predicted"/>
<keyword evidence="1 5" id="KW-0378">Hydrolase</keyword>
<dbReference type="InterPro" id="IPR008979">
    <property type="entry name" value="Galactose-bd-like_sf"/>
</dbReference>
<dbReference type="RefSeq" id="WP_172345439.1">
    <property type="nucleotide sequence ID" value="NZ_CASYYZ010000060.1"/>
</dbReference>
<evidence type="ECO:0000256" key="1">
    <source>
        <dbReference type="ARBA" id="ARBA00022801"/>
    </source>
</evidence>
<accession>A0ABX2B7L5</accession>
<keyword evidence="6" id="KW-1185">Reference proteome</keyword>
<evidence type="ECO:0000259" key="4">
    <source>
        <dbReference type="Pfam" id="PF00150"/>
    </source>
</evidence>
<dbReference type="InterPro" id="IPR001547">
    <property type="entry name" value="Glyco_hydro_5"/>
</dbReference>
<dbReference type="SUPFAM" id="SSF49785">
    <property type="entry name" value="Galactose-binding domain-like"/>
    <property type="match status" value="2"/>
</dbReference>
<evidence type="ECO:0000313" key="6">
    <source>
        <dbReference type="Proteomes" id="UP000820977"/>
    </source>
</evidence>
<organism evidence="5 6">
    <name type="scientific">Xylanibacter caecicola</name>
    <dbReference type="NCBI Taxonomy" id="2736294"/>
    <lineage>
        <taxon>Bacteria</taxon>
        <taxon>Pseudomonadati</taxon>
        <taxon>Bacteroidota</taxon>
        <taxon>Bacteroidia</taxon>
        <taxon>Bacteroidales</taxon>
        <taxon>Prevotellaceae</taxon>
        <taxon>Xylanibacter</taxon>
    </lineage>
</organism>
<keyword evidence="2" id="KW-0326">Glycosidase</keyword>
<protein>
    <submittedName>
        <fullName evidence="5">Glycoside hydrolase family 5 protein</fullName>
    </submittedName>
</protein>
<reference evidence="5 6" key="1">
    <citation type="submission" date="2020-05" db="EMBL/GenBank/DDBJ databases">
        <title>Distinct polysaccharide utilization as determinants for interspecies competition between intestinal Prevotella spp.</title>
        <authorList>
            <person name="Galvez E.J.C."/>
            <person name="Iljazovic A."/>
            <person name="Strowig T."/>
        </authorList>
    </citation>
    <scope>NUCLEOTIDE SEQUENCE [LARGE SCALE GENOMIC DNA]</scope>
    <source>
        <strain evidence="5 6">PCHR</strain>
    </source>
</reference>
<name>A0ABX2B7L5_9BACT</name>
<keyword evidence="3" id="KW-0732">Signal</keyword>
<dbReference type="InterPro" id="IPR017853">
    <property type="entry name" value="GH"/>
</dbReference>
<comment type="caution">
    <text evidence="5">The sequence shown here is derived from an EMBL/GenBank/DDBJ whole genome shotgun (WGS) entry which is preliminary data.</text>
</comment>
<feature type="domain" description="Glycoside hydrolase family 5" evidence="4">
    <location>
        <begin position="758"/>
        <end position="1018"/>
    </location>
</feature>
<dbReference type="EMBL" id="JABKKJ010000023">
    <property type="protein sequence ID" value="NPE25970.1"/>
    <property type="molecule type" value="Genomic_DNA"/>
</dbReference>
<dbReference type="SUPFAM" id="SSF51445">
    <property type="entry name" value="(Trans)glycosidases"/>
    <property type="match status" value="1"/>
</dbReference>
<dbReference type="GO" id="GO:0016787">
    <property type="term" value="F:hydrolase activity"/>
    <property type="evidence" value="ECO:0007669"/>
    <property type="project" value="UniProtKB-KW"/>
</dbReference>